<dbReference type="InterPro" id="IPR036412">
    <property type="entry name" value="HAD-like_sf"/>
</dbReference>
<keyword evidence="2" id="KW-1185">Reference proteome</keyword>
<accession>A0ABW1H4M2</accession>
<dbReference type="NCBIfam" id="TIGR01460">
    <property type="entry name" value="HAD-SF-IIA"/>
    <property type="match status" value="1"/>
</dbReference>
<dbReference type="RefSeq" id="WP_377509642.1">
    <property type="nucleotide sequence ID" value="NZ_JBHSQS010000006.1"/>
</dbReference>
<sequence length="269" mass="28934">MSHSFDLADFGFFLFDLDGVVYSGNELVRGASEVLDKLDQLDKRYLFITNHTKYTKRSLAAKLEALGIKIAENLLLTANDAVIDFIAGRHARPGDVRIHLIGSGGIGEELSQYGFELTSEQPDYVVIGWDPDISYEKLYLAAKNVREGAVFVVTSPDRYIPSERGWELGFGALGASISYATGREPIYVGKPYPSMISAALARLGAAPELTVIVGDTPETDIRAGHLAGLGGTLLVLTGNAQRGDLGALPADARPTLVLDSILDIGRLLP</sequence>
<name>A0ABW1H4M2_9ACTN</name>
<dbReference type="SUPFAM" id="SSF56784">
    <property type="entry name" value="HAD-like"/>
    <property type="match status" value="1"/>
</dbReference>
<dbReference type="Pfam" id="PF13242">
    <property type="entry name" value="Hydrolase_like"/>
    <property type="match status" value="1"/>
</dbReference>
<dbReference type="GO" id="GO:0016787">
    <property type="term" value="F:hydrolase activity"/>
    <property type="evidence" value="ECO:0007669"/>
    <property type="project" value="UniProtKB-KW"/>
</dbReference>
<dbReference type="Pfam" id="PF13344">
    <property type="entry name" value="Hydrolase_6"/>
    <property type="match status" value="1"/>
</dbReference>
<dbReference type="EMBL" id="JBHSQS010000006">
    <property type="protein sequence ID" value="MFC5923938.1"/>
    <property type="molecule type" value="Genomic_DNA"/>
</dbReference>
<reference evidence="2" key="1">
    <citation type="journal article" date="2019" name="Int. J. Syst. Evol. Microbiol.">
        <title>The Global Catalogue of Microorganisms (GCM) 10K type strain sequencing project: providing services to taxonomists for standard genome sequencing and annotation.</title>
        <authorList>
            <consortium name="The Broad Institute Genomics Platform"/>
            <consortium name="The Broad Institute Genome Sequencing Center for Infectious Disease"/>
            <person name="Wu L."/>
            <person name="Ma J."/>
        </authorList>
    </citation>
    <scope>NUCLEOTIDE SEQUENCE [LARGE SCALE GENOMIC DNA]</scope>
    <source>
        <strain evidence="2">CGMCC 4.7144</strain>
    </source>
</reference>
<evidence type="ECO:0000313" key="2">
    <source>
        <dbReference type="Proteomes" id="UP001596226"/>
    </source>
</evidence>
<keyword evidence="1" id="KW-0378">Hydrolase</keyword>
<dbReference type="Proteomes" id="UP001596226">
    <property type="component" value="Unassembled WGS sequence"/>
</dbReference>
<dbReference type="InterPro" id="IPR023214">
    <property type="entry name" value="HAD_sf"/>
</dbReference>
<dbReference type="Gene3D" id="3.40.50.1000">
    <property type="entry name" value="HAD superfamily/HAD-like"/>
    <property type="match status" value="2"/>
</dbReference>
<proteinExistence type="predicted"/>
<dbReference type="PANTHER" id="PTHR19288">
    <property type="entry name" value="4-NITROPHENYLPHOSPHATASE-RELATED"/>
    <property type="match status" value="1"/>
</dbReference>
<evidence type="ECO:0000313" key="1">
    <source>
        <dbReference type="EMBL" id="MFC5923938.1"/>
    </source>
</evidence>
<comment type="caution">
    <text evidence="1">The sequence shown here is derived from an EMBL/GenBank/DDBJ whole genome shotgun (WGS) entry which is preliminary data.</text>
</comment>
<protein>
    <submittedName>
        <fullName evidence="1">HAD-IIA family hydrolase</fullName>
    </submittedName>
</protein>
<dbReference type="InterPro" id="IPR006357">
    <property type="entry name" value="HAD-SF_hydro_IIA"/>
</dbReference>
<organism evidence="1 2">
    <name type="scientific">Micromonospora vulcania</name>
    <dbReference type="NCBI Taxonomy" id="1441873"/>
    <lineage>
        <taxon>Bacteria</taxon>
        <taxon>Bacillati</taxon>
        <taxon>Actinomycetota</taxon>
        <taxon>Actinomycetes</taxon>
        <taxon>Micromonosporales</taxon>
        <taxon>Micromonosporaceae</taxon>
        <taxon>Micromonospora</taxon>
    </lineage>
</organism>
<dbReference type="PANTHER" id="PTHR19288:SF46">
    <property type="entry name" value="HALOACID DEHALOGENASE-LIKE HYDROLASE DOMAIN-CONTAINING PROTEIN 2"/>
    <property type="match status" value="1"/>
</dbReference>
<gene>
    <name evidence="1" type="ORF">ACFQGL_11360</name>
</gene>